<feature type="non-terminal residue" evidence="2">
    <location>
        <position position="96"/>
    </location>
</feature>
<feature type="compositionally biased region" description="Polar residues" evidence="1">
    <location>
        <begin position="65"/>
        <end position="96"/>
    </location>
</feature>
<protein>
    <submittedName>
        <fullName evidence="2">Uncharacterized protein</fullName>
    </submittedName>
</protein>
<dbReference type="EMBL" id="BTRK01000004">
    <property type="protein sequence ID" value="GMR44725.1"/>
    <property type="molecule type" value="Genomic_DNA"/>
</dbReference>
<dbReference type="Proteomes" id="UP001328107">
    <property type="component" value="Unassembled WGS sequence"/>
</dbReference>
<feature type="non-terminal residue" evidence="2">
    <location>
        <position position="1"/>
    </location>
</feature>
<feature type="region of interest" description="Disordered" evidence="1">
    <location>
        <begin position="58"/>
        <end position="96"/>
    </location>
</feature>
<sequence length="96" mass="10614">TGNLRLEFGACGCACLDPPCFRSRTSIDNRQSTAHFVMISIEEFKQYHSIIVGGKIEEQPEHRISTSAQQTPQNPAKAQTTTQLESTLSKTSEAEE</sequence>
<proteinExistence type="predicted"/>
<evidence type="ECO:0000256" key="1">
    <source>
        <dbReference type="SAM" id="MobiDB-lite"/>
    </source>
</evidence>
<comment type="caution">
    <text evidence="2">The sequence shown here is derived from an EMBL/GenBank/DDBJ whole genome shotgun (WGS) entry which is preliminary data.</text>
</comment>
<dbReference type="AlphaFoldDB" id="A0AAN5CI05"/>
<keyword evidence="3" id="KW-1185">Reference proteome</keyword>
<gene>
    <name evidence="2" type="ORF">PMAYCL1PPCAC_14920</name>
</gene>
<evidence type="ECO:0000313" key="2">
    <source>
        <dbReference type="EMBL" id="GMR44725.1"/>
    </source>
</evidence>
<name>A0AAN5CI05_9BILA</name>
<reference evidence="3" key="1">
    <citation type="submission" date="2022-10" db="EMBL/GenBank/DDBJ databases">
        <title>Genome assembly of Pristionchus species.</title>
        <authorList>
            <person name="Yoshida K."/>
            <person name="Sommer R.J."/>
        </authorList>
    </citation>
    <scope>NUCLEOTIDE SEQUENCE [LARGE SCALE GENOMIC DNA]</scope>
    <source>
        <strain evidence="3">RS5460</strain>
    </source>
</reference>
<accession>A0AAN5CI05</accession>
<evidence type="ECO:0000313" key="3">
    <source>
        <dbReference type="Proteomes" id="UP001328107"/>
    </source>
</evidence>
<organism evidence="2 3">
    <name type="scientific">Pristionchus mayeri</name>
    <dbReference type="NCBI Taxonomy" id="1317129"/>
    <lineage>
        <taxon>Eukaryota</taxon>
        <taxon>Metazoa</taxon>
        <taxon>Ecdysozoa</taxon>
        <taxon>Nematoda</taxon>
        <taxon>Chromadorea</taxon>
        <taxon>Rhabditida</taxon>
        <taxon>Rhabditina</taxon>
        <taxon>Diplogasteromorpha</taxon>
        <taxon>Diplogasteroidea</taxon>
        <taxon>Neodiplogasteridae</taxon>
        <taxon>Pristionchus</taxon>
    </lineage>
</organism>